<dbReference type="EMBL" id="JAHRIM010028131">
    <property type="protein sequence ID" value="MEQ2264150.1"/>
    <property type="molecule type" value="Genomic_DNA"/>
</dbReference>
<protein>
    <submittedName>
        <fullName evidence="1">Uncharacterized protein</fullName>
    </submittedName>
</protein>
<sequence>MKVQFVELNLMPRVKTCCIVFVTVGYVYTCVCTRSVSHHCKHDEMWKGSMDLNSFLRCCKCLTGFRLQTHLKINCSEKTTVVKSIISTLMSSLTFFIVENSRVITILDTLQSIRD</sequence>
<proteinExistence type="predicted"/>
<name>A0ABV0W3X2_9TELE</name>
<evidence type="ECO:0000313" key="1">
    <source>
        <dbReference type="EMBL" id="MEQ2264150.1"/>
    </source>
</evidence>
<accession>A0ABV0W3X2</accession>
<evidence type="ECO:0000313" key="2">
    <source>
        <dbReference type="Proteomes" id="UP001444071"/>
    </source>
</evidence>
<comment type="caution">
    <text evidence="1">The sequence shown here is derived from an EMBL/GenBank/DDBJ whole genome shotgun (WGS) entry which is preliminary data.</text>
</comment>
<organism evidence="1 2">
    <name type="scientific">Xenotaenia resolanae</name>
    <dbReference type="NCBI Taxonomy" id="208358"/>
    <lineage>
        <taxon>Eukaryota</taxon>
        <taxon>Metazoa</taxon>
        <taxon>Chordata</taxon>
        <taxon>Craniata</taxon>
        <taxon>Vertebrata</taxon>
        <taxon>Euteleostomi</taxon>
        <taxon>Actinopterygii</taxon>
        <taxon>Neopterygii</taxon>
        <taxon>Teleostei</taxon>
        <taxon>Neoteleostei</taxon>
        <taxon>Acanthomorphata</taxon>
        <taxon>Ovalentaria</taxon>
        <taxon>Atherinomorphae</taxon>
        <taxon>Cyprinodontiformes</taxon>
        <taxon>Goodeidae</taxon>
        <taxon>Xenotaenia</taxon>
    </lineage>
</organism>
<dbReference type="Proteomes" id="UP001444071">
    <property type="component" value="Unassembled WGS sequence"/>
</dbReference>
<keyword evidence="2" id="KW-1185">Reference proteome</keyword>
<reference evidence="1 2" key="1">
    <citation type="submission" date="2021-06" db="EMBL/GenBank/DDBJ databases">
        <authorList>
            <person name="Palmer J.M."/>
        </authorList>
    </citation>
    <scope>NUCLEOTIDE SEQUENCE [LARGE SCALE GENOMIC DNA]</scope>
    <source>
        <strain evidence="1 2">XR_2019</strain>
        <tissue evidence="1">Muscle</tissue>
    </source>
</reference>
<gene>
    <name evidence="1" type="ORF">XENORESO_020584</name>
</gene>